<dbReference type="InterPro" id="IPR036890">
    <property type="entry name" value="HATPase_C_sf"/>
</dbReference>
<dbReference type="Pfam" id="PF00512">
    <property type="entry name" value="HisKA"/>
    <property type="match status" value="1"/>
</dbReference>
<protein>
    <recommendedName>
        <fullName evidence="3">histidine kinase</fullName>
        <ecNumber evidence="3">2.7.13.3</ecNumber>
    </recommendedName>
</protein>
<dbReference type="SUPFAM" id="SSF55874">
    <property type="entry name" value="ATPase domain of HSP90 chaperone/DNA topoisomerase II/histidine kinase"/>
    <property type="match status" value="1"/>
</dbReference>
<evidence type="ECO:0000256" key="6">
    <source>
        <dbReference type="ARBA" id="ARBA00022679"/>
    </source>
</evidence>
<sequence length="424" mass="47706">MKSIGMKSIGFASTRTLTNQLAIFFTIVSLIMGVVSYIIFFAALHWSEDKVGERRIEIDKNEAIQRFINGESGEITIDILTHAYDDIQLIPKKYHKYFKGRESFVGEVGYGTESVMLYFGYYLKEGEKKPVILISDINQIEFADYETVYASLIVITSIAGLLLIFAILLRRLSQRLIKPINYLIKQLTEQSGNAAHVFVIPNGSASEFQILADQLNQYRHDIHSLLKREQAFARYASHELRTPLTIVKGASQLLERNVHNAFQQRQIVRINQATLQMTVMVDALLALVRYERVEEETVLRSVSQAELATIIEHNSAQAKDKNISVELIFHQMPQIYASPAVLNMVVGNLLRNAIAATDHGGVRVEVDALSFTIRDSGQGLNQTPNQDGHGLGLLIVEDLCRRYDWQFSIQNAPDGGCEAIIIFG</sequence>
<dbReference type="EC" id="2.7.13.3" evidence="3"/>
<evidence type="ECO:0000256" key="14">
    <source>
        <dbReference type="SAM" id="Phobius"/>
    </source>
</evidence>
<dbReference type="GO" id="GO:0016301">
    <property type="term" value="F:kinase activity"/>
    <property type="evidence" value="ECO:0007669"/>
    <property type="project" value="UniProtKB-KW"/>
</dbReference>
<dbReference type="PANTHER" id="PTHR45528:SF1">
    <property type="entry name" value="SENSOR HISTIDINE KINASE CPXA"/>
    <property type="match status" value="1"/>
</dbReference>
<feature type="transmembrane region" description="Helical" evidence="14">
    <location>
        <begin position="148"/>
        <end position="169"/>
    </location>
</feature>
<evidence type="ECO:0000256" key="2">
    <source>
        <dbReference type="ARBA" id="ARBA00004651"/>
    </source>
</evidence>
<keyword evidence="13 14" id="KW-0472">Membrane</keyword>
<dbReference type="InterPro" id="IPR005467">
    <property type="entry name" value="His_kinase_dom"/>
</dbReference>
<dbReference type="SUPFAM" id="SSF47384">
    <property type="entry name" value="Homodimeric domain of signal transducing histidine kinase"/>
    <property type="match status" value="1"/>
</dbReference>
<keyword evidence="12" id="KW-0902">Two-component regulatory system</keyword>
<evidence type="ECO:0000256" key="11">
    <source>
        <dbReference type="ARBA" id="ARBA00022989"/>
    </source>
</evidence>
<dbReference type="SMART" id="SM00387">
    <property type="entry name" value="HATPase_c"/>
    <property type="match status" value="1"/>
</dbReference>
<evidence type="ECO:0000256" key="1">
    <source>
        <dbReference type="ARBA" id="ARBA00000085"/>
    </source>
</evidence>
<evidence type="ECO:0000256" key="5">
    <source>
        <dbReference type="ARBA" id="ARBA00022553"/>
    </source>
</evidence>
<dbReference type="Pfam" id="PF02518">
    <property type="entry name" value="HATPase_c"/>
    <property type="match status" value="1"/>
</dbReference>
<keyword evidence="6" id="KW-0808">Transferase</keyword>
<feature type="transmembrane region" description="Helical" evidence="14">
    <location>
        <begin position="21"/>
        <end position="44"/>
    </location>
</feature>
<dbReference type="InterPro" id="IPR003661">
    <property type="entry name" value="HisK_dim/P_dom"/>
</dbReference>
<dbReference type="InterPro" id="IPR036097">
    <property type="entry name" value="HisK_dim/P_sf"/>
</dbReference>
<evidence type="ECO:0000313" key="17">
    <source>
        <dbReference type="Proteomes" id="UP001216189"/>
    </source>
</evidence>
<dbReference type="CDD" id="cd00082">
    <property type="entry name" value="HisKA"/>
    <property type="match status" value="1"/>
</dbReference>
<dbReference type="PANTHER" id="PTHR45528">
    <property type="entry name" value="SENSOR HISTIDINE KINASE CPXA"/>
    <property type="match status" value="1"/>
</dbReference>
<evidence type="ECO:0000256" key="12">
    <source>
        <dbReference type="ARBA" id="ARBA00023012"/>
    </source>
</evidence>
<name>A0ABT5UVV4_9VIBR</name>
<comment type="subcellular location">
    <subcellularLocation>
        <location evidence="2">Cell membrane</location>
        <topology evidence="2">Multi-pass membrane protein</topology>
    </subcellularLocation>
</comment>
<evidence type="ECO:0000256" key="9">
    <source>
        <dbReference type="ARBA" id="ARBA00022777"/>
    </source>
</evidence>
<evidence type="ECO:0000256" key="3">
    <source>
        <dbReference type="ARBA" id="ARBA00012438"/>
    </source>
</evidence>
<dbReference type="PROSITE" id="PS50109">
    <property type="entry name" value="HIS_KIN"/>
    <property type="match status" value="1"/>
</dbReference>
<keyword evidence="17" id="KW-1185">Reference proteome</keyword>
<proteinExistence type="predicted"/>
<dbReference type="EMBL" id="JARBFT010000001">
    <property type="protein sequence ID" value="MDE1513546.1"/>
    <property type="molecule type" value="Genomic_DNA"/>
</dbReference>
<evidence type="ECO:0000256" key="7">
    <source>
        <dbReference type="ARBA" id="ARBA00022692"/>
    </source>
</evidence>
<comment type="catalytic activity">
    <reaction evidence="1">
        <text>ATP + protein L-histidine = ADP + protein N-phospho-L-histidine.</text>
        <dbReference type="EC" id="2.7.13.3"/>
    </reaction>
</comment>
<evidence type="ECO:0000256" key="13">
    <source>
        <dbReference type="ARBA" id="ARBA00023136"/>
    </source>
</evidence>
<feature type="domain" description="Histidine kinase" evidence="15">
    <location>
        <begin position="235"/>
        <end position="424"/>
    </location>
</feature>
<dbReference type="Proteomes" id="UP001216189">
    <property type="component" value="Unassembled WGS sequence"/>
</dbReference>
<keyword evidence="5" id="KW-0597">Phosphoprotein</keyword>
<dbReference type="Gene3D" id="3.30.565.10">
    <property type="entry name" value="Histidine kinase-like ATPase, C-terminal domain"/>
    <property type="match status" value="1"/>
</dbReference>
<keyword evidence="8" id="KW-0547">Nucleotide-binding</keyword>
<gene>
    <name evidence="16" type="ORF">PUN32_00790</name>
</gene>
<reference evidence="16 17" key="1">
    <citation type="submission" date="2023-02" db="EMBL/GenBank/DDBJ databases">
        <title>Vibrio intestini sp. nov., a close relative of Vibrio cholerae isolated from the intestine of Healthy Culter dabryi.</title>
        <authorList>
            <person name="Wu N."/>
        </authorList>
    </citation>
    <scope>NUCLEOTIDE SEQUENCE [LARGE SCALE GENOMIC DNA]</scope>
    <source>
        <strain evidence="16 17">DSL-7</strain>
    </source>
</reference>
<keyword evidence="7 14" id="KW-0812">Transmembrane</keyword>
<dbReference type="SMART" id="SM00388">
    <property type="entry name" value="HisKA"/>
    <property type="match status" value="1"/>
</dbReference>
<evidence type="ECO:0000313" key="16">
    <source>
        <dbReference type="EMBL" id="MDE1513546.1"/>
    </source>
</evidence>
<accession>A0ABT5UVV4</accession>
<evidence type="ECO:0000259" key="15">
    <source>
        <dbReference type="PROSITE" id="PS50109"/>
    </source>
</evidence>
<evidence type="ECO:0000256" key="8">
    <source>
        <dbReference type="ARBA" id="ARBA00022741"/>
    </source>
</evidence>
<keyword evidence="10" id="KW-0067">ATP-binding</keyword>
<keyword evidence="9 16" id="KW-0418">Kinase</keyword>
<dbReference type="InterPro" id="IPR003594">
    <property type="entry name" value="HATPase_dom"/>
</dbReference>
<comment type="caution">
    <text evidence="16">The sequence shown here is derived from an EMBL/GenBank/DDBJ whole genome shotgun (WGS) entry which is preliminary data.</text>
</comment>
<dbReference type="Gene3D" id="1.10.287.130">
    <property type="match status" value="1"/>
</dbReference>
<evidence type="ECO:0000256" key="10">
    <source>
        <dbReference type="ARBA" id="ARBA00022840"/>
    </source>
</evidence>
<keyword evidence="11 14" id="KW-1133">Transmembrane helix</keyword>
<keyword evidence="4" id="KW-1003">Cell membrane</keyword>
<evidence type="ECO:0000256" key="4">
    <source>
        <dbReference type="ARBA" id="ARBA00022475"/>
    </source>
</evidence>
<organism evidence="16 17">
    <name type="scientific">Vibrio chanodichtyis</name>
    <dbReference type="NCBI Taxonomy" id="3027932"/>
    <lineage>
        <taxon>Bacteria</taxon>
        <taxon>Pseudomonadati</taxon>
        <taxon>Pseudomonadota</taxon>
        <taxon>Gammaproteobacteria</taxon>
        <taxon>Vibrionales</taxon>
        <taxon>Vibrionaceae</taxon>
        <taxon>Vibrio</taxon>
    </lineage>
</organism>
<dbReference type="InterPro" id="IPR050398">
    <property type="entry name" value="HssS/ArlS-like"/>
</dbReference>